<evidence type="ECO:0000256" key="1">
    <source>
        <dbReference type="SAM" id="MobiDB-lite"/>
    </source>
</evidence>
<dbReference type="SUPFAM" id="SSF49373">
    <property type="entry name" value="Invasin/intimin cell-adhesion fragments"/>
    <property type="match status" value="1"/>
</dbReference>
<gene>
    <name evidence="5" type="ORF">GRF59_00705</name>
</gene>
<dbReference type="SMART" id="SM00635">
    <property type="entry name" value="BID_2"/>
    <property type="match status" value="1"/>
</dbReference>
<comment type="caution">
    <text evidence="5">The sequence shown here is derived from an EMBL/GenBank/DDBJ whole genome shotgun (WGS) entry which is preliminary data.</text>
</comment>
<proteinExistence type="predicted"/>
<dbReference type="Gene3D" id="2.60.40.1080">
    <property type="match status" value="1"/>
</dbReference>
<evidence type="ECO:0000256" key="2">
    <source>
        <dbReference type="SAM" id="Phobius"/>
    </source>
</evidence>
<dbReference type="InterPro" id="IPR003343">
    <property type="entry name" value="Big_2"/>
</dbReference>
<dbReference type="Gene3D" id="2.60.120.260">
    <property type="entry name" value="Galactose-binding domain-like"/>
    <property type="match status" value="1"/>
</dbReference>
<dbReference type="InterPro" id="IPR013783">
    <property type="entry name" value="Ig-like_fold"/>
</dbReference>
<protein>
    <submittedName>
        <fullName evidence="5">Uncharacterized protein</fullName>
    </submittedName>
</protein>
<evidence type="ECO:0000313" key="6">
    <source>
        <dbReference type="Proteomes" id="UP000460318"/>
    </source>
</evidence>
<organism evidence="5 6">
    <name type="scientific">Paenibacillus dendrobii</name>
    <dbReference type="NCBI Taxonomy" id="2691084"/>
    <lineage>
        <taxon>Bacteria</taxon>
        <taxon>Bacillati</taxon>
        <taxon>Bacillota</taxon>
        <taxon>Bacilli</taxon>
        <taxon>Bacillales</taxon>
        <taxon>Paenibacillaceae</taxon>
        <taxon>Paenibacillus</taxon>
    </lineage>
</organism>
<sequence length="1277" mass="136945">MGSSNCQPYQEEQERIRKEKASSMVLLSVLAHSFVAFQGLNDNEREVQREVREGVSREREAMFMIPSIGGYLMRERRKTTKLAVSGIILALVLSAGTVPFGVHSASAAAEKFPTFVQHAVPSLSSGTADIAGTAFVDQDGEFHWMYSVSNYEQADNGGSWIKYNTNTDLGKLNTNWGTPVTYNSYWNRPGTINYKIDEAYGIPTPYQDDHNDGIGIWIDPDTGYWYSLTNDEYQFNPFASGNPTNNQRIATGIHNNRILSMYSTDKGATWNLIGQVATSPWNDSEEAVTASNFPGTTWSYGVAGTRLFVDNVNGYFYVLYNNHINWKTGYSNVLTFFSLARSPISAKMAEGSWDVWYNGTWTRSALKGYAGWIGSPMGAGSDHNLTVNYTPETDNLKLTGIGMDNSPLNIGYTKIPSGGDFTFKDTAGSTYTANTVNGTIVGPSGSIPSVTYSDPALDAAITVYIESGAVWIKQENNSTGYATSVKVSAGNPIFKNATTERLFVPVNTQYENAFSYNVYSGKYRSVGYDGYVYETDDLGAPDTFRIVGKLPAAVGSYLSQIDTGSLTNQQVSGYSFRTISDLSGKQINYSLSEPDASHTYYSSYSPPKDKDGADISPLSSYKISIGGNALEDGAADQWQFVPVPDDFDPSKNSGFYRLQNMETGKYLKVSGSTPAETRAMGASVSTGSADPNADPNGNGGNGAAVGSDQWYLLPVGNATPAYVTSDSSASDIAAATNTSLTGITKYRLVNRASDRAVEFASGHASIHGIDFGAGESQVMMITPSAANPGLPAAPTGLTATAEGQSHIDVTWNDADGATSYDLIVDGVLTSGAISPYAHTGLAASSTHTYQVRANNNSHSSQWSLPISATTLSGVISDGKTATASSFQTGNDIGNANDGNAGTRWAAVTNSYPQWWKVDLGSTMNMTKLESYWYNSASYPRYYQYKIEGSNDDVTYTTILDRTNNTTQGLTTDTFDATYRYVRVTITGSNYSGGSASSYEFKVYGEPVQTGTAPASPGNLRAKATGDNGIELNWNAVGKADGYNIYRSNTADGEYVKLNSEVPSSHTTYTDTGLPASTEYFYFVKAINSAGESVPSDVASAKTDKPHVTGISISPEKMTLAEGELAQLTAVVTPEEAEDKSIYWKSSDKGVAEVSDSGEITPKSPGTTVITATTFDGSFTASVQITVSDTTPPIIVLDVPGKFTGNHYNVGKEKLHVTGKISEPGVVFVNGIQADVEADLTFSTDIDLHPGMNRIEVTATDLAGNAAETVGYNVVPSK</sequence>
<feature type="transmembrane region" description="Helical" evidence="2">
    <location>
        <begin position="82"/>
        <end position="102"/>
    </location>
</feature>
<evidence type="ECO:0000259" key="4">
    <source>
        <dbReference type="PROSITE" id="PS50853"/>
    </source>
</evidence>
<dbReference type="Gene3D" id="2.60.40.10">
    <property type="entry name" value="Immunoglobulins"/>
    <property type="match status" value="3"/>
</dbReference>
<dbReference type="Pfam" id="PF09136">
    <property type="entry name" value="Glucodextran_B"/>
    <property type="match status" value="1"/>
</dbReference>
<feature type="region of interest" description="Disordered" evidence="1">
    <location>
        <begin position="677"/>
        <end position="702"/>
    </location>
</feature>
<dbReference type="CDD" id="cd00063">
    <property type="entry name" value="FN3"/>
    <property type="match status" value="2"/>
</dbReference>
<keyword evidence="2" id="KW-0812">Transmembrane</keyword>
<feature type="domain" description="F5/8 type C" evidence="3">
    <location>
        <begin position="863"/>
        <end position="1005"/>
    </location>
</feature>
<dbReference type="Gene3D" id="2.80.10.50">
    <property type="match status" value="1"/>
</dbReference>
<dbReference type="InterPro" id="IPR008964">
    <property type="entry name" value="Invasin/intimin_cell_adhesion"/>
</dbReference>
<dbReference type="InterPro" id="IPR000421">
    <property type="entry name" value="FA58C"/>
</dbReference>
<feature type="domain" description="Fibronectin type-III" evidence="4">
    <location>
        <begin position="1015"/>
        <end position="1105"/>
    </location>
</feature>
<dbReference type="PROSITE" id="PS50853">
    <property type="entry name" value="FN3"/>
    <property type="match status" value="1"/>
</dbReference>
<keyword evidence="2" id="KW-1133">Transmembrane helix</keyword>
<dbReference type="InterPro" id="IPR008979">
    <property type="entry name" value="Galactose-bd-like_sf"/>
</dbReference>
<keyword evidence="6" id="KW-1185">Reference proteome</keyword>
<dbReference type="SMART" id="SM00060">
    <property type="entry name" value="FN3"/>
    <property type="match status" value="2"/>
</dbReference>
<keyword evidence="2" id="KW-0472">Membrane</keyword>
<dbReference type="Proteomes" id="UP000460318">
    <property type="component" value="Unassembled WGS sequence"/>
</dbReference>
<evidence type="ECO:0000259" key="3">
    <source>
        <dbReference type="PROSITE" id="PS50022"/>
    </source>
</evidence>
<dbReference type="PROSITE" id="PS50022">
    <property type="entry name" value="FA58C_3"/>
    <property type="match status" value="1"/>
</dbReference>
<dbReference type="SUPFAM" id="SSF49265">
    <property type="entry name" value="Fibronectin type III"/>
    <property type="match status" value="1"/>
</dbReference>
<dbReference type="AlphaFoldDB" id="A0A7X3IHF4"/>
<dbReference type="EMBL" id="WUBI01000001">
    <property type="protein sequence ID" value="MWV42137.1"/>
    <property type="molecule type" value="Genomic_DNA"/>
</dbReference>
<dbReference type="Pfam" id="PF00754">
    <property type="entry name" value="F5_F8_type_C"/>
    <property type="match status" value="1"/>
</dbReference>
<dbReference type="InterPro" id="IPR036116">
    <property type="entry name" value="FN3_sf"/>
</dbReference>
<dbReference type="SUPFAM" id="SSF49785">
    <property type="entry name" value="Galactose-binding domain-like"/>
    <property type="match status" value="1"/>
</dbReference>
<reference evidence="5 6" key="1">
    <citation type="submission" date="2019-12" db="EMBL/GenBank/DDBJ databases">
        <title>Paenibacillus sp. nov., an endophytic bacterium isolated from the stem of Dendrobium.</title>
        <authorList>
            <person name="Zhao R."/>
        </authorList>
    </citation>
    <scope>NUCLEOTIDE SEQUENCE [LARGE SCALE GENOMIC DNA]</scope>
    <source>
        <strain evidence="5 6">HJL G12</strain>
    </source>
</reference>
<evidence type="ECO:0000313" key="5">
    <source>
        <dbReference type="EMBL" id="MWV42137.1"/>
    </source>
</evidence>
<name>A0A7X3IHF4_9BACL</name>
<dbReference type="Pfam" id="PF00041">
    <property type="entry name" value="fn3"/>
    <property type="match status" value="1"/>
</dbReference>
<dbReference type="Pfam" id="PF02368">
    <property type="entry name" value="Big_2"/>
    <property type="match status" value="1"/>
</dbReference>
<dbReference type="InterPro" id="IPR003961">
    <property type="entry name" value="FN3_dom"/>
</dbReference>
<accession>A0A7X3IHF4</accession>